<dbReference type="OrthoDB" id="5324744at2759"/>
<dbReference type="GeneID" id="70239008"/>
<reference evidence="1" key="2">
    <citation type="submission" date="2021-01" db="EMBL/GenBank/DDBJ databases">
        <authorList>
            <person name="Schikora-Tamarit M.A."/>
        </authorList>
    </citation>
    <scope>NUCLEOTIDE SEQUENCE</scope>
    <source>
        <strain evidence="1">CBS6075</strain>
    </source>
</reference>
<dbReference type="InterPro" id="IPR036322">
    <property type="entry name" value="WD40_repeat_dom_sf"/>
</dbReference>
<evidence type="ECO:0008006" key="3">
    <source>
        <dbReference type="Google" id="ProtNLM"/>
    </source>
</evidence>
<dbReference type="RefSeq" id="XP_046058161.1">
    <property type="nucleotide sequence ID" value="XM_046208397.1"/>
</dbReference>
<evidence type="ECO:0000313" key="2">
    <source>
        <dbReference type="Proteomes" id="UP000769157"/>
    </source>
</evidence>
<dbReference type="Gene3D" id="2.130.10.10">
    <property type="entry name" value="YVTN repeat-like/Quinoprotein amine dehydrogenase"/>
    <property type="match status" value="1"/>
</dbReference>
<accession>A0A9P8NU87</accession>
<comment type="caution">
    <text evidence="1">The sequence shown here is derived from an EMBL/GenBank/DDBJ whole genome shotgun (WGS) entry which is preliminary data.</text>
</comment>
<organism evidence="1 2">
    <name type="scientific">Ogataea philodendri</name>
    <dbReference type="NCBI Taxonomy" id="1378263"/>
    <lineage>
        <taxon>Eukaryota</taxon>
        <taxon>Fungi</taxon>
        <taxon>Dikarya</taxon>
        <taxon>Ascomycota</taxon>
        <taxon>Saccharomycotina</taxon>
        <taxon>Pichiomycetes</taxon>
        <taxon>Pichiales</taxon>
        <taxon>Pichiaceae</taxon>
        <taxon>Ogataea</taxon>
    </lineage>
</organism>
<dbReference type="SUPFAM" id="SSF50978">
    <property type="entry name" value="WD40 repeat-like"/>
    <property type="match status" value="1"/>
</dbReference>
<dbReference type="AlphaFoldDB" id="A0A9P8NU87"/>
<sequence length="681" mass="76221">MTNISISSIINNIEKYAHIPTGIDYSESPPRTVLSFSDDPVVLTCGCVIASTLEKQLRSQSKTFGCPVCSNEDSELLRSCEPLRSILEYIQVLKDDLEKNSLDLSDSVLRNRDEPTGNGSSLLTVFHEVLNEVGDTFKPDQIATSNEYKKSVEDRMSSIKIFDESSDHLGVSAVTMLSTGSSSDILQRQKTKTSFQGSNITKLLSSSPTLEKQNRRAKELKTNKELLFSKNFPHYRKLYQHHTHHSSFPFKSKLFINTALSPDLTKFVLLSEKKWEVYEISPSMPHKSPVLYCCGNSNGDYGSDFDSLIRVSRAEVIASSNFSESVNESMDLLTNWEHLSCKITERLLVISGTRGFVRIIDLSSKGKHLFTYQSRFPIRCIDVSPDERFVSLGVTGKGKLAGSEQAFIILLRLQFTENSFKGYTLQHDSLSKTNEFEKTSKTSQSASLLGSIQQDISFNPSIHFKLSSFPFTLPYRDPITVLQFSPNSQYLSVATALESRFMVISVSDPSRPVLVMKSQRKLDTSLESEGITDLQFFPDNRLMTLTSVSYNSVPIIIDTKITSISGPEGIANPRLLSKLDDVGHTIHKCCVSPRGDSIAYLDRSGTVYLMTTPRMDDNDNKRLVIVTDVSNAYRVKESASMRFDREGYKLYILDRKGVLTISDFTAGTVEDPSITRCKIVT</sequence>
<reference evidence="1" key="1">
    <citation type="journal article" date="2021" name="Open Biol.">
        <title>Shared evolutionary footprints suggest mitochondrial oxidative damage underlies multiple complex I losses in fungi.</title>
        <authorList>
            <person name="Schikora-Tamarit M.A."/>
            <person name="Marcet-Houben M."/>
            <person name="Nosek J."/>
            <person name="Gabaldon T."/>
        </authorList>
    </citation>
    <scope>NUCLEOTIDE SEQUENCE</scope>
    <source>
        <strain evidence="1">CBS6075</strain>
    </source>
</reference>
<proteinExistence type="predicted"/>
<dbReference type="Proteomes" id="UP000769157">
    <property type="component" value="Unassembled WGS sequence"/>
</dbReference>
<dbReference type="InterPro" id="IPR015943">
    <property type="entry name" value="WD40/YVTN_repeat-like_dom_sf"/>
</dbReference>
<gene>
    <name evidence="1" type="ORF">OGAPHI_007044</name>
</gene>
<name>A0A9P8NU87_9ASCO</name>
<keyword evidence="2" id="KW-1185">Reference proteome</keyword>
<protein>
    <recommendedName>
        <fullName evidence="3">SPS-sensor component PTR3</fullName>
    </recommendedName>
</protein>
<dbReference type="EMBL" id="JAEUBE010000504">
    <property type="protein sequence ID" value="KAH3660458.1"/>
    <property type="molecule type" value="Genomic_DNA"/>
</dbReference>
<evidence type="ECO:0000313" key="1">
    <source>
        <dbReference type="EMBL" id="KAH3660458.1"/>
    </source>
</evidence>